<keyword evidence="2 5" id="KW-0812">Transmembrane</keyword>
<proteinExistence type="predicted"/>
<organism evidence="6 7">
    <name type="scientific">Streptomyces cellulosae</name>
    <dbReference type="NCBI Taxonomy" id="1968"/>
    <lineage>
        <taxon>Bacteria</taxon>
        <taxon>Bacillati</taxon>
        <taxon>Actinomycetota</taxon>
        <taxon>Actinomycetes</taxon>
        <taxon>Kitasatosporales</taxon>
        <taxon>Streptomycetaceae</taxon>
        <taxon>Streptomyces</taxon>
    </lineage>
</organism>
<evidence type="ECO:0000256" key="2">
    <source>
        <dbReference type="ARBA" id="ARBA00022692"/>
    </source>
</evidence>
<dbReference type="Proteomes" id="UP001612415">
    <property type="component" value="Unassembled WGS sequence"/>
</dbReference>
<protein>
    <submittedName>
        <fullName evidence="6">DoxX family protein</fullName>
    </submittedName>
</protein>
<accession>A0ABW7YE75</accession>
<evidence type="ECO:0000256" key="4">
    <source>
        <dbReference type="ARBA" id="ARBA00023136"/>
    </source>
</evidence>
<reference evidence="6 7" key="1">
    <citation type="submission" date="2024-10" db="EMBL/GenBank/DDBJ databases">
        <title>The Natural Products Discovery Center: Release of the First 8490 Sequenced Strains for Exploring Actinobacteria Biosynthetic Diversity.</title>
        <authorList>
            <person name="Kalkreuter E."/>
            <person name="Kautsar S.A."/>
            <person name="Yang D."/>
            <person name="Bader C.D."/>
            <person name="Teijaro C.N."/>
            <person name="Fluegel L."/>
            <person name="Davis C.M."/>
            <person name="Simpson J.R."/>
            <person name="Lauterbach L."/>
            <person name="Steele A.D."/>
            <person name="Gui C."/>
            <person name="Meng S."/>
            <person name="Li G."/>
            <person name="Viehrig K."/>
            <person name="Ye F."/>
            <person name="Su P."/>
            <person name="Kiefer A.F."/>
            <person name="Nichols A."/>
            <person name="Cepeda A.J."/>
            <person name="Yan W."/>
            <person name="Fan B."/>
            <person name="Jiang Y."/>
            <person name="Adhikari A."/>
            <person name="Zheng C.-J."/>
            <person name="Schuster L."/>
            <person name="Cowan T.M."/>
            <person name="Smanski M.J."/>
            <person name="Chevrette M.G."/>
            <person name="De Carvalho L.P.S."/>
            <person name="Shen B."/>
        </authorList>
    </citation>
    <scope>NUCLEOTIDE SEQUENCE [LARGE SCALE GENOMIC DNA]</scope>
    <source>
        <strain evidence="6 7">NPDC051599</strain>
    </source>
</reference>
<keyword evidence="7" id="KW-1185">Reference proteome</keyword>
<comment type="subcellular location">
    <subcellularLocation>
        <location evidence="1">Membrane</location>
        <topology evidence="1">Multi-pass membrane protein</topology>
    </subcellularLocation>
</comment>
<name>A0ABW7YE75_STRCE</name>
<dbReference type="EMBL" id="JBITDC010000022">
    <property type="protein sequence ID" value="MFI5680700.1"/>
    <property type="molecule type" value="Genomic_DNA"/>
</dbReference>
<evidence type="ECO:0000256" key="5">
    <source>
        <dbReference type="SAM" id="Phobius"/>
    </source>
</evidence>
<evidence type="ECO:0000256" key="3">
    <source>
        <dbReference type="ARBA" id="ARBA00022989"/>
    </source>
</evidence>
<feature type="transmembrane region" description="Helical" evidence="5">
    <location>
        <begin position="55"/>
        <end position="79"/>
    </location>
</feature>
<evidence type="ECO:0000256" key="1">
    <source>
        <dbReference type="ARBA" id="ARBA00004141"/>
    </source>
</evidence>
<sequence>MTTAHVVVTLIAAAMAGYSGAVVLTRAQWIIKSLDDYHVPHAWTPWLGAAKTAGAVGLLIGLFVPVIGTAAGIGLILYFTGAVVTVVRARWYSHIPFPLVYAAPVAGALTLGALA</sequence>
<evidence type="ECO:0000313" key="7">
    <source>
        <dbReference type="Proteomes" id="UP001612415"/>
    </source>
</evidence>
<keyword evidence="3 5" id="KW-1133">Transmembrane helix</keyword>
<comment type="caution">
    <text evidence="6">The sequence shown here is derived from an EMBL/GenBank/DDBJ whole genome shotgun (WGS) entry which is preliminary data.</text>
</comment>
<keyword evidence="4 5" id="KW-0472">Membrane</keyword>
<dbReference type="RefSeq" id="WP_398661098.1">
    <property type="nucleotide sequence ID" value="NZ_JBITDC010000022.1"/>
</dbReference>
<dbReference type="Pfam" id="PF13564">
    <property type="entry name" value="DoxX_2"/>
    <property type="match status" value="1"/>
</dbReference>
<dbReference type="InterPro" id="IPR032808">
    <property type="entry name" value="DoxX"/>
</dbReference>
<feature type="transmembrane region" description="Helical" evidence="5">
    <location>
        <begin position="91"/>
        <end position="114"/>
    </location>
</feature>
<evidence type="ECO:0000313" key="6">
    <source>
        <dbReference type="EMBL" id="MFI5680700.1"/>
    </source>
</evidence>
<gene>
    <name evidence="6" type="ORF">ACIA8P_39900</name>
</gene>